<evidence type="ECO:0000256" key="2">
    <source>
        <dbReference type="SAM" id="Phobius"/>
    </source>
</evidence>
<evidence type="ECO:0000256" key="1">
    <source>
        <dbReference type="SAM" id="MobiDB-lite"/>
    </source>
</evidence>
<dbReference type="EMBL" id="CAJVPA010000203">
    <property type="protein sequence ID" value="CAG8398374.1"/>
    <property type="molecule type" value="Genomic_DNA"/>
</dbReference>
<dbReference type="EMBL" id="CAJVPG010000455">
    <property type="protein sequence ID" value="CAG8427870.1"/>
    <property type="molecule type" value="Genomic_DNA"/>
</dbReference>
<feature type="compositionally biased region" description="Polar residues" evidence="1">
    <location>
        <begin position="57"/>
        <end position="78"/>
    </location>
</feature>
<dbReference type="AlphaFoldDB" id="A0A9W4JLD4"/>
<accession>A0A9W4JLD4</accession>
<evidence type="ECO:0000313" key="4">
    <source>
        <dbReference type="EMBL" id="CAG8427870.1"/>
    </source>
</evidence>
<evidence type="ECO:0000313" key="6">
    <source>
        <dbReference type="Proteomes" id="UP001152649"/>
    </source>
</evidence>
<feature type="region of interest" description="Disordered" evidence="1">
    <location>
        <begin position="55"/>
        <end position="84"/>
    </location>
</feature>
<comment type="caution">
    <text evidence="3">The sequence shown here is derived from an EMBL/GenBank/DDBJ whole genome shotgun (WGS) entry which is preliminary data.</text>
</comment>
<dbReference type="PANTHER" id="PTHR10811">
    <property type="entry name" value="FRINGE-RELATED"/>
    <property type="match status" value="1"/>
</dbReference>
<dbReference type="InterPro" id="IPR006740">
    <property type="entry name" value="DUF604"/>
</dbReference>
<gene>
    <name evidence="4" type="ORF">PSALAMII_LOCUS10677</name>
    <name evidence="3" type="ORF">PSALAMII_LOCUS7830</name>
</gene>
<dbReference type="Proteomes" id="UP001152646">
    <property type="component" value="Unassembled WGS sequence"/>
</dbReference>
<keyword evidence="6" id="KW-1185">Reference proteome</keyword>
<keyword evidence="2" id="KW-0472">Membrane</keyword>
<dbReference type="Proteomes" id="UP001152649">
    <property type="component" value="Unassembled WGS sequence"/>
</dbReference>
<proteinExistence type="predicted"/>
<dbReference type="OrthoDB" id="414175at2759"/>
<keyword evidence="2" id="KW-0812">Transmembrane</keyword>
<feature type="transmembrane region" description="Helical" evidence="2">
    <location>
        <begin position="21"/>
        <end position="41"/>
    </location>
</feature>
<reference evidence="3" key="1">
    <citation type="submission" date="2021-07" db="EMBL/GenBank/DDBJ databases">
        <authorList>
            <person name="Branca A.L. A."/>
        </authorList>
    </citation>
    <scope>NUCLEOTIDE SEQUENCE</scope>
</reference>
<evidence type="ECO:0000313" key="5">
    <source>
        <dbReference type="Proteomes" id="UP001152646"/>
    </source>
</evidence>
<organism evidence="3 5">
    <name type="scientific">Penicillium salamii</name>
    <dbReference type="NCBI Taxonomy" id="1612424"/>
    <lineage>
        <taxon>Eukaryota</taxon>
        <taxon>Fungi</taxon>
        <taxon>Dikarya</taxon>
        <taxon>Ascomycota</taxon>
        <taxon>Pezizomycotina</taxon>
        <taxon>Eurotiomycetes</taxon>
        <taxon>Eurotiomycetidae</taxon>
        <taxon>Eurotiales</taxon>
        <taxon>Aspergillaceae</taxon>
        <taxon>Penicillium</taxon>
    </lineage>
</organism>
<sequence length="543" mass="61876">MFEKSAATTNRAKMPLFRLKTIFPLLALVTIGIFFFCMERYDRSAFLRFKHPVDRSGTASSKPQVQHTGQPDSQSPSHATCEADPKLAAPLPFPEWLPRKNYTRAYFRPRHVNPRTEFHTLEEIEKPVLPPMVVMERGMVVSPENKEENFVCPEIIDVDVAADDDVEETSKLLFGLATTVDRLDRLLPSLLYSYGNTKAGLIVLVPESDDDLDKQETYFRNRGLDLTLIASPLDFTARYFGMVEAFTEHIRKYRPHTTWVGFSDDDTFFLSLPTIAEELKLFDEKKKHYIGSLSEASWQVDTFGHIAFGGAGVFVSKPLLDVLMKHYDECQSWGEQPGDQKLGQCIQRFGDTPLTLWPSLYQMDMADPVDGVYESGRKIESMHHWNSWYSKDVVKMTTVSAAAGRKSVLRRWVFDQEETVNSATGETLRHFWVMTNGYSLVKYTYDEHVADDAINFDATEKTWPEDPRGYEDRLGPLRPAEEDGIAKDRWLLRDAFVVGDNVHQFYVREEDEGHSVIEIVWLGPKGGGGGGVSDHYLRGTKQQ</sequence>
<name>A0A9W4JLD4_9EURO</name>
<protein>
    <recommendedName>
        <fullName evidence="7">Glycosyltransferase family 31 protein</fullName>
    </recommendedName>
</protein>
<dbReference type="Gene3D" id="3.90.550.50">
    <property type="match status" value="1"/>
</dbReference>
<evidence type="ECO:0000313" key="3">
    <source>
        <dbReference type="EMBL" id="CAG8398374.1"/>
    </source>
</evidence>
<evidence type="ECO:0008006" key="7">
    <source>
        <dbReference type="Google" id="ProtNLM"/>
    </source>
</evidence>
<dbReference type="Pfam" id="PF04646">
    <property type="entry name" value="DUF604"/>
    <property type="match status" value="1"/>
</dbReference>
<keyword evidence="2" id="KW-1133">Transmembrane helix</keyword>